<sequence length="119" mass="12809">MFALLLAIAAASSSKVPPPASDEGGIYMFETGTSLLAKCRNKAPEYKLACTAYIAGATDGIRKEMFLGRARTVCWPKRMAAEDVKGTVVAYLERYPDQRGAAASALVSIALNDRYPCQK</sequence>
<proteinExistence type="predicted"/>
<dbReference type="PATRIC" id="fig|13690.10.peg.1112"/>
<dbReference type="RefSeq" id="WP_037517635.1">
    <property type="nucleotide sequence ID" value="NZ_CP020925.1"/>
</dbReference>
<evidence type="ECO:0000313" key="3">
    <source>
        <dbReference type="EMBL" id="KEZ20351.1"/>
    </source>
</evidence>
<accession>A0A084EQV9</accession>
<evidence type="ECO:0000313" key="4">
    <source>
        <dbReference type="Proteomes" id="UP000028534"/>
    </source>
</evidence>
<organism evidence="3 4">
    <name type="scientific">Sphingobium yanoikuyae</name>
    <name type="common">Sphingomonas yanoikuyae</name>
    <dbReference type="NCBI Taxonomy" id="13690"/>
    <lineage>
        <taxon>Bacteria</taxon>
        <taxon>Pseudomonadati</taxon>
        <taxon>Pseudomonadota</taxon>
        <taxon>Alphaproteobacteria</taxon>
        <taxon>Sphingomonadales</taxon>
        <taxon>Sphingomonadaceae</taxon>
        <taxon>Sphingobium</taxon>
    </lineage>
</organism>
<dbReference type="AlphaFoldDB" id="A0A084EQV9"/>
<dbReference type="EMBL" id="JGVR01000004">
    <property type="protein sequence ID" value="KEZ20351.1"/>
    <property type="molecule type" value="Genomic_DNA"/>
</dbReference>
<evidence type="ECO:0000259" key="1">
    <source>
        <dbReference type="Pfam" id="PF18602"/>
    </source>
</evidence>
<dbReference type="STRING" id="13690.AX777_02800"/>
<name>A0A084EQV9_SPHYA</name>
<dbReference type="EMBL" id="CP020925">
    <property type="protein sequence ID" value="ATP20774.1"/>
    <property type="molecule type" value="Genomic_DNA"/>
</dbReference>
<reference evidence="2 5" key="2">
    <citation type="submission" date="2017-04" db="EMBL/GenBank/DDBJ databases">
        <title>Characterization, genome and methylation analysis of a phthalic acid esters degrading strain Sphingobium yanoikuyae SHJ.</title>
        <authorList>
            <person name="Feng L."/>
        </authorList>
    </citation>
    <scope>NUCLEOTIDE SEQUENCE [LARGE SCALE GENOMIC DNA]</scope>
    <source>
        <strain evidence="2 5">SHJ</strain>
    </source>
</reference>
<dbReference type="Gene3D" id="1.10.890.40">
    <property type="match status" value="1"/>
</dbReference>
<dbReference type="InterPro" id="IPR041238">
    <property type="entry name" value="Rap1a"/>
</dbReference>
<evidence type="ECO:0000313" key="5">
    <source>
        <dbReference type="Proteomes" id="UP000037029"/>
    </source>
</evidence>
<dbReference type="Pfam" id="PF18602">
    <property type="entry name" value="Rap1a"/>
    <property type="match status" value="1"/>
</dbReference>
<feature type="domain" description="Rap1a immunity protein" evidence="1">
    <location>
        <begin position="31"/>
        <end position="117"/>
    </location>
</feature>
<protein>
    <recommendedName>
        <fullName evidence="1">Rap1a immunity protein domain-containing protein</fullName>
    </recommendedName>
</protein>
<dbReference type="Proteomes" id="UP000028534">
    <property type="component" value="Unassembled WGS sequence"/>
</dbReference>
<evidence type="ECO:0000313" key="2">
    <source>
        <dbReference type="EMBL" id="ATP20774.1"/>
    </source>
</evidence>
<gene>
    <name evidence="2" type="ORF">BV87_21920</name>
    <name evidence="3" type="ORF">CP98_01073</name>
</gene>
<dbReference type="Proteomes" id="UP000037029">
    <property type="component" value="Chromosome"/>
</dbReference>
<reference evidence="3 4" key="1">
    <citation type="submission" date="2014-03" db="EMBL/GenBank/DDBJ databases">
        <title>Genome sequence of Sphingobium yanoikuyae B1.</title>
        <authorList>
            <person name="Gan H.M."/>
            <person name="Gan H.Y."/>
            <person name="Savka M.A."/>
        </authorList>
    </citation>
    <scope>NUCLEOTIDE SEQUENCE [LARGE SCALE GENOMIC DNA]</scope>
    <source>
        <strain evidence="3 4">B1</strain>
    </source>
</reference>